<dbReference type="Proteomes" id="UP000887579">
    <property type="component" value="Unplaced"/>
</dbReference>
<evidence type="ECO:0000313" key="1">
    <source>
        <dbReference type="Proteomes" id="UP000887579"/>
    </source>
</evidence>
<evidence type="ECO:0000313" key="2">
    <source>
        <dbReference type="WBParaSite" id="ES5_v2.g22628.t1"/>
    </source>
</evidence>
<name>A0AC34FZF5_9BILA</name>
<proteinExistence type="predicted"/>
<dbReference type="WBParaSite" id="ES5_v2.g22628.t1">
    <property type="protein sequence ID" value="ES5_v2.g22628.t1"/>
    <property type="gene ID" value="ES5_v2.g22628"/>
</dbReference>
<accession>A0AC34FZF5</accession>
<reference evidence="2" key="1">
    <citation type="submission" date="2022-11" db="UniProtKB">
        <authorList>
            <consortium name="WormBaseParasite"/>
        </authorList>
    </citation>
    <scope>IDENTIFICATION</scope>
</reference>
<sequence length="202" mass="23163">MFNYEPNSDELIAPVEPFVPEVTSGAGDFDKLDPAQVIKDEELRMIRDVAASDNKNRDLVVAVLEPVEGQSKVRHQWESRSLYMVSSESDVSRLEEEAHIKWEQKSFFARLLLAISNCVTAHTDVISYVIACIVHAKCTDLITLPLPMLVFFWGKLANPRPSKNFWISYTEFEIIVKFIFQFGFCNVDVNKTYKINIEIKLL</sequence>
<organism evidence="1 2">
    <name type="scientific">Panagrolaimus sp. ES5</name>
    <dbReference type="NCBI Taxonomy" id="591445"/>
    <lineage>
        <taxon>Eukaryota</taxon>
        <taxon>Metazoa</taxon>
        <taxon>Ecdysozoa</taxon>
        <taxon>Nematoda</taxon>
        <taxon>Chromadorea</taxon>
        <taxon>Rhabditida</taxon>
        <taxon>Tylenchina</taxon>
        <taxon>Panagrolaimomorpha</taxon>
        <taxon>Panagrolaimoidea</taxon>
        <taxon>Panagrolaimidae</taxon>
        <taxon>Panagrolaimus</taxon>
    </lineage>
</organism>
<protein>
    <submittedName>
        <fullName evidence="2">Uncharacterized protein</fullName>
    </submittedName>
</protein>